<comment type="caution">
    <text evidence="2">The sequence shown here is derived from an EMBL/GenBank/DDBJ whole genome shotgun (WGS) entry which is preliminary data.</text>
</comment>
<feature type="non-terminal residue" evidence="2">
    <location>
        <position position="546"/>
    </location>
</feature>
<evidence type="ECO:0000259" key="1">
    <source>
        <dbReference type="Pfam" id="PF00668"/>
    </source>
</evidence>
<dbReference type="AlphaFoldDB" id="A0A9X3BKF8"/>
<dbReference type="PANTHER" id="PTHR45398">
    <property type="match status" value="1"/>
</dbReference>
<reference evidence="2" key="2">
    <citation type="submission" date="2023-04" db="EMBL/GenBank/DDBJ databases">
        <title>Paracnuella aquatica gen. nov., sp. nov., a member of the family Chitinophagaceae isolated from a hot spring.</title>
        <authorList>
            <person name="Wang C."/>
        </authorList>
    </citation>
    <scope>NUCLEOTIDE SEQUENCE</scope>
    <source>
        <strain evidence="2">LB-8</strain>
    </source>
</reference>
<dbReference type="Proteomes" id="UP001155483">
    <property type="component" value="Unassembled WGS sequence"/>
</dbReference>
<dbReference type="Gene3D" id="3.30.559.10">
    <property type="entry name" value="Chloramphenicol acetyltransferase-like domain"/>
    <property type="match status" value="1"/>
</dbReference>
<dbReference type="InterPro" id="IPR001242">
    <property type="entry name" value="Condensation_dom"/>
</dbReference>
<dbReference type="Gene3D" id="3.30.559.30">
    <property type="entry name" value="Nonribosomal peptide synthetase, condensation domain"/>
    <property type="match status" value="1"/>
</dbReference>
<dbReference type="CDD" id="cd19531">
    <property type="entry name" value="LCL_NRPS-like"/>
    <property type="match status" value="1"/>
</dbReference>
<evidence type="ECO:0000313" key="3">
    <source>
        <dbReference type="Proteomes" id="UP001155483"/>
    </source>
</evidence>
<dbReference type="EMBL" id="JAOTIF010000070">
    <property type="protein sequence ID" value="MCU7552953.1"/>
    <property type="molecule type" value="Genomic_DNA"/>
</dbReference>
<dbReference type="GO" id="GO:0003824">
    <property type="term" value="F:catalytic activity"/>
    <property type="evidence" value="ECO:0007669"/>
    <property type="project" value="InterPro"/>
</dbReference>
<keyword evidence="3" id="KW-1185">Reference proteome</keyword>
<dbReference type="SUPFAM" id="SSF52777">
    <property type="entry name" value="CoA-dependent acyltransferases"/>
    <property type="match status" value="2"/>
</dbReference>
<dbReference type="FunFam" id="3.30.559.10:FF:000012">
    <property type="entry name" value="Non-ribosomal peptide synthetase"/>
    <property type="match status" value="1"/>
</dbReference>
<dbReference type="Pfam" id="PF00668">
    <property type="entry name" value="Condensation"/>
    <property type="match status" value="1"/>
</dbReference>
<reference evidence="2" key="1">
    <citation type="submission" date="2022-09" db="EMBL/GenBank/DDBJ databases">
        <authorList>
            <person name="Yuan C."/>
            <person name="Ke Z."/>
        </authorList>
    </citation>
    <scope>NUCLEOTIDE SEQUENCE</scope>
    <source>
        <strain evidence="2">LB-8</strain>
    </source>
</reference>
<sequence length="546" mass="62990">MEYVSTKAIDLLYLAKQNGIEIILEEEQLQLKIPHNVNIDEGLLQLIKENKKLIIEFLSNRNWKSIKVNKNYNRINRSDRNLIERLPLSFAQERLWFIDQLEGSVQYHVPAVLRLKGALDKEALSSAFQTIIERHEVLRTIFLEEEGQSYQYIQAADGWKLTVLDGARFKQDAESLQHYTQALISRPFDLSRDYLLRAYLLELDIEEHILVVTLHHIASDAWSTPILVRELRELYSAYSENRPAQLPSLEIQYADYALWQRNYLQGEVLEHKLSYWKEKLEGVEALQLPTDYPRPAVQNTKGAFVNFNIDPTLSEQLNTFSQRQGVTLFMTLLAAYKILLYRYSGQSDISVGTSVANRSRKEVEGLIGFFVNTLALRDQLTGEQSFTEVLQQVKQTTLSAYEHQEVPFEKVVEEVVRERDLSRSPLFQVMLVLRNTPEVPRLQLGEVELTGEVIEHSTAKFELTFFLTETPQGLQGAVSYRTDLFSAASIERMIAHFNQLLHSVIEQPQLPISVLQYLTPLEQQQLLHGFNSCEVAYPKHHTLVSL</sequence>
<name>A0A9X3BKF8_9BACT</name>
<accession>A0A9X3BKF8</accession>
<dbReference type="InterPro" id="IPR023213">
    <property type="entry name" value="CAT-like_dom_sf"/>
</dbReference>
<feature type="domain" description="Condensation" evidence="1">
    <location>
        <begin position="85"/>
        <end position="527"/>
    </location>
</feature>
<organism evidence="2 3">
    <name type="scientific">Paraflavisolibacter caeni</name>
    <dbReference type="NCBI Taxonomy" id="2982496"/>
    <lineage>
        <taxon>Bacteria</taxon>
        <taxon>Pseudomonadati</taxon>
        <taxon>Bacteroidota</taxon>
        <taxon>Chitinophagia</taxon>
        <taxon>Chitinophagales</taxon>
        <taxon>Chitinophagaceae</taxon>
        <taxon>Paraflavisolibacter</taxon>
    </lineage>
</organism>
<evidence type="ECO:0000313" key="2">
    <source>
        <dbReference type="EMBL" id="MCU7552953.1"/>
    </source>
</evidence>
<dbReference type="RefSeq" id="WP_279300385.1">
    <property type="nucleotide sequence ID" value="NZ_JAOTIF010000070.1"/>
</dbReference>
<gene>
    <name evidence="2" type="ORF">OCK74_27820</name>
</gene>
<protein>
    <submittedName>
        <fullName evidence="2">Condensation domain-containing protein</fullName>
    </submittedName>
</protein>
<proteinExistence type="predicted"/>
<dbReference type="PANTHER" id="PTHR45398:SF1">
    <property type="entry name" value="ENZYME, PUTATIVE (JCVI)-RELATED"/>
    <property type="match status" value="1"/>
</dbReference>